<dbReference type="EMBL" id="BMZS01000012">
    <property type="protein sequence ID" value="GHD60352.1"/>
    <property type="molecule type" value="Genomic_DNA"/>
</dbReference>
<dbReference type="Gene3D" id="1.10.287.130">
    <property type="match status" value="1"/>
</dbReference>
<dbReference type="CDD" id="cd00130">
    <property type="entry name" value="PAS"/>
    <property type="match status" value="1"/>
</dbReference>
<dbReference type="CDD" id="cd00082">
    <property type="entry name" value="HisKA"/>
    <property type="match status" value="1"/>
</dbReference>
<dbReference type="SUPFAM" id="SSF55785">
    <property type="entry name" value="PYP-like sensor domain (PAS domain)"/>
    <property type="match status" value="2"/>
</dbReference>
<comment type="caution">
    <text evidence="20">The sequence shown here is derived from an EMBL/GenBank/DDBJ whole genome shotgun (WGS) entry which is preliminary data.</text>
</comment>
<evidence type="ECO:0000256" key="14">
    <source>
        <dbReference type="PROSITE-ProRule" id="PRU00110"/>
    </source>
</evidence>
<dbReference type="GO" id="GO:0005886">
    <property type="term" value="C:plasma membrane"/>
    <property type="evidence" value="ECO:0007669"/>
    <property type="project" value="UniProtKB-SubCell"/>
</dbReference>
<dbReference type="SMART" id="SM00448">
    <property type="entry name" value="REC"/>
    <property type="match status" value="1"/>
</dbReference>
<keyword evidence="5 15" id="KW-0597">Phosphoprotein</keyword>
<dbReference type="Pfam" id="PF00512">
    <property type="entry name" value="HisKA"/>
    <property type="match status" value="1"/>
</dbReference>
<sequence length="921" mass="100748">MAERLDAGPGMPESRAVLEDFARASGGWFWQTDAEHRFVYMSESVRQITGVPPEWHYGKSRRDLGLPEAVDPDVWQEHQETLDRHEPFDGFVFRRRGPDGEKWMKTSGRPMFDAEGTFLGYRGLAMDITAQVDAERTVGMLREAIEQLAEPFALWGPDDRLVICNRRFREINHFVPPETMPGATFEDHIRLVAEHEASIGNIDDVEGWIAERLRRHRNPGEPFELLRGRGVWLLIQEQRTSQGATIAVTTDITDVKRAQMVADQARQRLGEAIEALRDGFCLFDPDDRIVLFNSVYAEFYEDIGLPIRVGQTFEELIRSVIDRGLIAEAVGREEIFTQAVLTRHRNWGKPAELRLADGRWFRIQETETADGSIVRFRADITELKTRERELEQARRQAEAAAEAKSAFLANMSHEIRTPLNGIIGFGQLLAATGVSGDQADYLKKILQSSDQLHAVVNDILDFSKIESGNLRLESVAFDLGETVQGVVDLLDPASRRKPIDLRLSIDPATPLQVTGDPLRLAQVLSNLCSNAVKFTDAGDVTVAVRSEPLAAGRAVFHFSVSDTGIGMSAEQLGRIFQPFTQADASTTRRFGGTGLGLSICRHLVDLLGGEIWADSEEGVGSVFHVRIPLEVTAVPAGEQRRETGAGAGAPTRHDLDGMRVLLVEDNEINQELAVAVLGLAGVEVTVAGNGRVAVERIVGDGPGAYDAVLMDVQMPEMDGLTATRLLRSMPACRTLPIIAMTAHVVAADVEACLEAGMSDHVGKPLDHRKLCAALARWRARPGTTPEPPARATAGSGRSFVGELAELIPDRSFAERILRDFRSSQPSAVSGIRRAVAARDWREAGRLAHQAKGVAGNLRMRTLAAAAGELETLCTAADPQAHAVAVAMHAVETELAGVLARIEAELSPVGDRAAGLVRSSAR</sequence>
<feature type="domain" description="HPt" evidence="19">
    <location>
        <begin position="809"/>
        <end position="908"/>
    </location>
</feature>
<evidence type="ECO:0000256" key="2">
    <source>
        <dbReference type="ARBA" id="ARBA00004651"/>
    </source>
</evidence>
<dbReference type="AlphaFoldDB" id="A0A919CT09"/>
<dbReference type="Gene3D" id="3.30.450.20">
    <property type="entry name" value="PAS domain"/>
    <property type="match status" value="3"/>
</dbReference>
<dbReference type="InterPro" id="IPR004358">
    <property type="entry name" value="Sig_transdc_His_kin-like_C"/>
</dbReference>
<dbReference type="Gene3D" id="3.30.565.10">
    <property type="entry name" value="Histidine kinase-like ATPase, C-terminal domain"/>
    <property type="match status" value="1"/>
</dbReference>
<dbReference type="SMART" id="SM00388">
    <property type="entry name" value="HisKA"/>
    <property type="match status" value="1"/>
</dbReference>
<reference evidence="20" key="2">
    <citation type="submission" date="2020-09" db="EMBL/GenBank/DDBJ databases">
        <authorList>
            <person name="Sun Q."/>
            <person name="Kim S."/>
        </authorList>
    </citation>
    <scope>NUCLEOTIDE SEQUENCE</scope>
    <source>
        <strain evidence="20">KCTC 42651</strain>
    </source>
</reference>
<dbReference type="CDD" id="cd16922">
    <property type="entry name" value="HATPase_EvgS-ArcB-TorS-like"/>
    <property type="match status" value="1"/>
</dbReference>
<feature type="modified residue" description="4-aspartylphosphate" evidence="15">
    <location>
        <position position="711"/>
    </location>
</feature>
<evidence type="ECO:0000256" key="12">
    <source>
        <dbReference type="ARBA" id="ARBA00023012"/>
    </source>
</evidence>
<evidence type="ECO:0000256" key="8">
    <source>
        <dbReference type="ARBA" id="ARBA00022741"/>
    </source>
</evidence>
<dbReference type="Pfam" id="PF00072">
    <property type="entry name" value="Response_reg"/>
    <property type="match status" value="1"/>
</dbReference>
<evidence type="ECO:0000256" key="4">
    <source>
        <dbReference type="ARBA" id="ARBA00022475"/>
    </source>
</evidence>
<gene>
    <name evidence="20" type="ORF">GCM10017083_46080</name>
</gene>
<dbReference type="FunFam" id="3.30.565.10:FF:000078">
    <property type="entry name" value="Two-component sensor histidine kinase"/>
    <property type="match status" value="1"/>
</dbReference>
<dbReference type="InterPro" id="IPR003594">
    <property type="entry name" value="HATPase_dom"/>
</dbReference>
<dbReference type="InterPro" id="IPR003661">
    <property type="entry name" value="HisK_dim/P_dom"/>
</dbReference>
<evidence type="ECO:0000313" key="20">
    <source>
        <dbReference type="EMBL" id="GHD60352.1"/>
    </source>
</evidence>
<dbReference type="NCBIfam" id="TIGR00229">
    <property type="entry name" value="sensory_box"/>
    <property type="match status" value="1"/>
</dbReference>
<keyword evidence="9" id="KW-0418">Kinase</keyword>
<dbReference type="CDD" id="cd17546">
    <property type="entry name" value="REC_hyHK_CKI1_RcsC-like"/>
    <property type="match status" value="1"/>
</dbReference>
<dbReference type="Pfam" id="PF01627">
    <property type="entry name" value="Hpt"/>
    <property type="match status" value="1"/>
</dbReference>
<dbReference type="Gene3D" id="3.40.50.2300">
    <property type="match status" value="1"/>
</dbReference>
<dbReference type="InterPro" id="IPR036890">
    <property type="entry name" value="HATPase_C_sf"/>
</dbReference>
<evidence type="ECO:0000256" key="6">
    <source>
        <dbReference type="ARBA" id="ARBA00022679"/>
    </source>
</evidence>
<dbReference type="InterPro" id="IPR035965">
    <property type="entry name" value="PAS-like_dom_sf"/>
</dbReference>
<dbReference type="InterPro" id="IPR008207">
    <property type="entry name" value="Sig_transdc_His_kin_Hpt_dom"/>
</dbReference>
<dbReference type="Gene3D" id="1.20.120.160">
    <property type="entry name" value="HPT domain"/>
    <property type="match status" value="1"/>
</dbReference>
<dbReference type="SMART" id="SM00387">
    <property type="entry name" value="HATPase_c"/>
    <property type="match status" value="1"/>
</dbReference>
<evidence type="ECO:0000256" key="5">
    <source>
        <dbReference type="ARBA" id="ARBA00022553"/>
    </source>
</evidence>
<dbReference type="Pfam" id="PF12860">
    <property type="entry name" value="PAS_7"/>
    <property type="match status" value="2"/>
</dbReference>
<keyword evidence="4" id="KW-1003">Cell membrane</keyword>
<evidence type="ECO:0000256" key="11">
    <source>
        <dbReference type="ARBA" id="ARBA00022989"/>
    </source>
</evidence>
<comment type="catalytic activity">
    <reaction evidence="1">
        <text>ATP + protein L-histidine = ADP + protein N-phospho-L-histidine.</text>
        <dbReference type="EC" id="2.7.13.3"/>
    </reaction>
</comment>
<keyword evidence="11" id="KW-1133">Transmembrane helix</keyword>
<dbReference type="PANTHER" id="PTHR45339">
    <property type="entry name" value="HYBRID SIGNAL TRANSDUCTION HISTIDINE KINASE J"/>
    <property type="match status" value="1"/>
</dbReference>
<dbReference type="SUPFAM" id="SSF52172">
    <property type="entry name" value="CheY-like"/>
    <property type="match status" value="1"/>
</dbReference>
<evidence type="ECO:0000256" key="9">
    <source>
        <dbReference type="ARBA" id="ARBA00022777"/>
    </source>
</evidence>
<dbReference type="SUPFAM" id="SSF47384">
    <property type="entry name" value="Homodimeric domain of signal transducing histidine kinase"/>
    <property type="match status" value="1"/>
</dbReference>
<dbReference type="PANTHER" id="PTHR45339:SF1">
    <property type="entry name" value="HYBRID SIGNAL TRANSDUCTION HISTIDINE KINASE J"/>
    <property type="match status" value="1"/>
</dbReference>
<keyword evidence="16" id="KW-0175">Coiled coil</keyword>
<keyword evidence="7" id="KW-0812">Transmembrane</keyword>
<dbReference type="Pfam" id="PF08448">
    <property type="entry name" value="PAS_4"/>
    <property type="match status" value="1"/>
</dbReference>
<evidence type="ECO:0000256" key="10">
    <source>
        <dbReference type="ARBA" id="ARBA00022840"/>
    </source>
</evidence>
<feature type="modified residue" description="Phosphohistidine" evidence="14">
    <location>
        <position position="848"/>
    </location>
</feature>
<dbReference type="InterPro" id="IPR036641">
    <property type="entry name" value="HPT_dom_sf"/>
</dbReference>
<feature type="domain" description="Histidine kinase" evidence="17">
    <location>
        <begin position="410"/>
        <end position="631"/>
    </location>
</feature>
<evidence type="ECO:0000256" key="13">
    <source>
        <dbReference type="ARBA" id="ARBA00023136"/>
    </source>
</evidence>
<dbReference type="InterPro" id="IPR013656">
    <property type="entry name" value="PAS_4"/>
</dbReference>
<evidence type="ECO:0000256" key="16">
    <source>
        <dbReference type="SAM" id="Coils"/>
    </source>
</evidence>
<dbReference type="EC" id="2.7.13.3" evidence="3"/>
<evidence type="ECO:0000256" key="3">
    <source>
        <dbReference type="ARBA" id="ARBA00012438"/>
    </source>
</evidence>
<dbReference type="RefSeq" id="WP_189994104.1">
    <property type="nucleotide sequence ID" value="NZ_BMZS01000012.1"/>
</dbReference>
<dbReference type="PRINTS" id="PR00344">
    <property type="entry name" value="BCTRLSENSOR"/>
</dbReference>
<evidence type="ECO:0000259" key="19">
    <source>
        <dbReference type="PROSITE" id="PS50894"/>
    </source>
</evidence>
<dbReference type="Proteomes" id="UP000630353">
    <property type="component" value="Unassembled WGS sequence"/>
</dbReference>
<keyword evidence="8" id="KW-0547">Nucleotide-binding</keyword>
<feature type="domain" description="Response regulatory" evidence="18">
    <location>
        <begin position="659"/>
        <end position="778"/>
    </location>
</feature>
<proteinExistence type="predicted"/>
<organism evidence="20 21">
    <name type="scientific">Thalassobaculum fulvum</name>
    <dbReference type="NCBI Taxonomy" id="1633335"/>
    <lineage>
        <taxon>Bacteria</taxon>
        <taxon>Pseudomonadati</taxon>
        <taxon>Pseudomonadota</taxon>
        <taxon>Alphaproteobacteria</taxon>
        <taxon>Rhodospirillales</taxon>
        <taxon>Thalassobaculaceae</taxon>
        <taxon>Thalassobaculum</taxon>
    </lineage>
</organism>
<dbReference type="Pfam" id="PF02518">
    <property type="entry name" value="HATPase_c"/>
    <property type="match status" value="1"/>
</dbReference>
<dbReference type="InterPro" id="IPR005467">
    <property type="entry name" value="His_kinase_dom"/>
</dbReference>
<keyword evidence="10" id="KW-0067">ATP-binding</keyword>
<dbReference type="SMART" id="SM00091">
    <property type="entry name" value="PAS"/>
    <property type="match status" value="3"/>
</dbReference>
<keyword evidence="13" id="KW-0472">Membrane</keyword>
<evidence type="ECO:0000313" key="21">
    <source>
        <dbReference type="Proteomes" id="UP000630353"/>
    </source>
</evidence>
<dbReference type="SUPFAM" id="SSF47226">
    <property type="entry name" value="Histidine-containing phosphotransfer domain, HPT domain"/>
    <property type="match status" value="1"/>
</dbReference>
<reference evidence="20" key="1">
    <citation type="journal article" date="2014" name="Int. J. Syst. Evol. Microbiol.">
        <title>Complete genome sequence of Corynebacterium casei LMG S-19264T (=DSM 44701T), isolated from a smear-ripened cheese.</title>
        <authorList>
            <consortium name="US DOE Joint Genome Institute (JGI-PGF)"/>
            <person name="Walter F."/>
            <person name="Albersmeier A."/>
            <person name="Kalinowski J."/>
            <person name="Ruckert C."/>
        </authorList>
    </citation>
    <scope>NUCLEOTIDE SEQUENCE</scope>
    <source>
        <strain evidence="20">KCTC 42651</strain>
    </source>
</reference>
<accession>A0A919CT09</accession>
<keyword evidence="21" id="KW-1185">Reference proteome</keyword>
<dbReference type="FunFam" id="1.10.287.130:FF:000004">
    <property type="entry name" value="Ethylene receptor 1"/>
    <property type="match status" value="1"/>
</dbReference>
<dbReference type="InterPro" id="IPR000014">
    <property type="entry name" value="PAS"/>
</dbReference>
<dbReference type="GO" id="GO:0000155">
    <property type="term" value="F:phosphorelay sensor kinase activity"/>
    <property type="evidence" value="ECO:0007669"/>
    <property type="project" value="InterPro"/>
</dbReference>
<dbReference type="PROSITE" id="PS50110">
    <property type="entry name" value="RESPONSE_REGULATORY"/>
    <property type="match status" value="1"/>
</dbReference>
<dbReference type="SUPFAM" id="SSF55874">
    <property type="entry name" value="ATPase domain of HSP90 chaperone/DNA topoisomerase II/histidine kinase"/>
    <property type="match status" value="1"/>
</dbReference>
<evidence type="ECO:0000256" key="1">
    <source>
        <dbReference type="ARBA" id="ARBA00000085"/>
    </source>
</evidence>
<evidence type="ECO:0000256" key="7">
    <source>
        <dbReference type="ARBA" id="ARBA00022692"/>
    </source>
</evidence>
<name>A0A919CT09_9PROT</name>
<dbReference type="InterPro" id="IPR036097">
    <property type="entry name" value="HisK_dim/P_sf"/>
</dbReference>
<feature type="coiled-coil region" evidence="16">
    <location>
        <begin position="373"/>
        <end position="410"/>
    </location>
</feature>
<dbReference type="PROSITE" id="PS50894">
    <property type="entry name" value="HPT"/>
    <property type="match status" value="1"/>
</dbReference>
<dbReference type="GO" id="GO:0005524">
    <property type="term" value="F:ATP binding"/>
    <property type="evidence" value="ECO:0007669"/>
    <property type="project" value="UniProtKB-KW"/>
</dbReference>
<comment type="subcellular location">
    <subcellularLocation>
        <location evidence="2">Cell membrane</location>
        <topology evidence="2">Multi-pass membrane protein</topology>
    </subcellularLocation>
</comment>
<dbReference type="InterPro" id="IPR001789">
    <property type="entry name" value="Sig_transdc_resp-reg_receiver"/>
</dbReference>
<keyword evidence="12" id="KW-0902">Two-component regulatory system</keyword>
<protein>
    <recommendedName>
        <fullName evidence="3">histidine kinase</fullName>
        <ecNumber evidence="3">2.7.13.3</ecNumber>
    </recommendedName>
</protein>
<dbReference type="PROSITE" id="PS50109">
    <property type="entry name" value="HIS_KIN"/>
    <property type="match status" value="1"/>
</dbReference>
<dbReference type="InterPro" id="IPR011006">
    <property type="entry name" value="CheY-like_superfamily"/>
</dbReference>
<evidence type="ECO:0000259" key="18">
    <source>
        <dbReference type="PROSITE" id="PS50110"/>
    </source>
</evidence>
<evidence type="ECO:0000259" key="17">
    <source>
        <dbReference type="PROSITE" id="PS50109"/>
    </source>
</evidence>
<evidence type="ECO:0000256" key="15">
    <source>
        <dbReference type="PROSITE-ProRule" id="PRU00169"/>
    </source>
</evidence>
<keyword evidence="6" id="KW-0808">Transferase</keyword>